<evidence type="ECO:0000313" key="11">
    <source>
        <dbReference type="EMBL" id="SHL57730.1"/>
    </source>
</evidence>
<evidence type="ECO:0000313" key="12">
    <source>
        <dbReference type="Proteomes" id="UP000184031"/>
    </source>
</evidence>
<proteinExistence type="inferred from homology"/>
<keyword evidence="5" id="KW-0732">Signal</keyword>
<evidence type="ECO:0000256" key="3">
    <source>
        <dbReference type="ARBA" id="ARBA00022452"/>
    </source>
</evidence>
<sequence length="629" mass="69869">MLPFIHVNEMKKNHFWLLAALLAGKGLLAQNTQQDSLKVQQLDEVVVSDSKFELKRENSGKTVIQITAKELERSQGKTVAEIINTKSGIEIAGSRGRDGDVLGVYARGGRGRQVLVIIDGVRVSDPSTFSQEYDLRLLSPTNIASIEIIKGAASTLYGTNAATAVINITTKRSSKKDISGSFSTSIGTNQTAEDQNYDLGNISNAVNVNGTLNKFNYTVDFSNRYKSGLSAAVTPDNEEDVFSHYSTNVRLGYQFSKDFEVSVYGNQTKFSNEYDASNADAPNLGKNEQERVGLSSSFTYGKGSLHLNTALTDYETNSKDTFGESVSEGSNWVLDLYNKYVFGEQWHTILGVNYIKDEAVFSEDVDFTIVDPYANVVYVSDFGLNLNAGLRLNNHTEYGNHVVYNVNPSYVFQTSNGYVKLLGSYATSYITPNLTQLFGAFGGNPDLEPEENRTIEGGLEFKVNDRLRLSTVYFDRNEKNAIGYDVNFRSINIADEIDANGVEVEAVWFPFDALTIDANYTFTERKGDNAIRIPKHKANVSLGYQLCEKTNVSLSYAYTGQRFDTDFVSFMDVELDSFSLVNLYLGHELISNKLNVFLAADNLLNEDFTEIIGFTTRGRNFRLGLNLNL</sequence>
<evidence type="ECO:0000256" key="8">
    <source>
        <dbReference type="PROSITE-ProRule" id="PRU01360"/>
    </source>
</evidence>
<evidence type="ECO:0000259" key="9">
    <source>
        <dbReference type="Pfam" id="PF07715"/>
    </source>
</evidence>
<dbReference type="Proteomes" id="UP000198940">
    <property type="component" value="Unassembled WGS sequence"/>
</dbReference>
<organism evidence="11 12">
    <name type="scientific">Flagellimonas taeanensis</name>
    <dbReference type="NCBI Taxonomy" id="1005926"/>
    <lineage>
        <taxon>Bacteria</taxon>
        <taxon>Pseudomonadati</taxon>
        <taxon>Bacteroidota</taxon>
        <taxon>Flavobacteriia</taxon>
        <taxon>Flavobacteriales</taxon>
        <taxon>Flavobacteriaceae</taxon>
        <taxon>Flagellimonas</taxon>
    </lineage>
</organism>
<gene>
    <name evidence="10" type="ORF">SAMN04487891_11237</name>
    <name evidence="11" type="ORF">SAMN05216293_3781</name>
</gene>
<evidence type="ECO:0000256" key="1">
    <source>
        <dbReference type="ARBA" id="ARBA00004571"/>
    </source>
</evidence>
<evidence type="ECO:0000313" key="10">
    <source>
        <dbReference type="EMBL" id="SFC48847.1"/>
    </source>
</evidence>
<accession>A0A1M7BRY3</accession>
<evidence type="ECO:0000256" key="2">
    <source>
        <dbReference type="ARBA" id="ARBA00022448"/>
    </source>
</evidence>
<dbReference type="STRING" id="1055723.SAMN05216293_3781"/>
<evidence type="ECO:0000313" key="13">
    <source>
        <dbReference type="Proteomes" id="UP000198940"/>
    </source>
</evidence>
<dbReference type="InterPro" id="IPR012910">
    <property type="entry name" value="Plug_dom"/>
</dbReference>
<dbReference type="Gene3D" id="2.170.130.10">
    <property type="entry name" value="TonB-dependent receptor, plug domain"/>
    <property type="match status" value="1"/>
</dbReference>
<comment type="similarity">
    <text evidence="8">Belongs to the TonB-dependent receptor family.</text>
</comment>
<dbReference type="EMBL" id="FOKU01000012">
    <property type="protein sequence ID" value="SFC48847.1"/>
    <property type="molecule type" value="Genomic_DNA"/>
</dbReference>
<keyword evidence="7 8" id="KW-0998">Cell outer membrane</keyword>
<comment type="caution">
    <text evidence="11">The sequence shown here is derived from an EMBL/GenBank/DDBJ whole genome shotgun (WGS) entry which is preliminary data.</text>
</comment>
<name>A0A1M7BRY3_9FLAO</name>
<keyword evidence="13" id="KW-1185">Reference proteome</keyword>
<dbReference type="AlphaFoldDB" id="A0A1M7BRY3"/>
<comment type="subcellular location">
    <subcellularLocation>
        <location evidence="1 8">Cell outer membrane</location>
        <topology evidence="1 8">Multi-pass membrane protein</topology>
    </subcellularLocation>
</comment>
<dbReference type="GO" id="GO:0015889">
    <property type="term" value="P:cobalamin transport"/>
    <property type="evidence" value="ECO:0007669"/>
    <property type="project" value="TreeGrafter"/>
</dbReference>
<keyword evidence="3 8" id="KW-1134">Transmembrane beta strand</keyword>
<evidence type="ECO:0000256" key="5">
    <source>
        <dbReference type="ARBA" id="ARBA00022729"/>
    </source>
</evidence>
<dbReference type="EMBL" id="FRAT01000012">
    <property type="protein sequence ID" value="SHL57730.1"/>
    <property type="molecule type" value="Genomic_DNA"/>
</dbReference>
<dbReference type="Pfam" id="PF07715">
    <property type="entry name" value="Plug"/>
    <property type="match status" value="1"/>
</dbReference>
<dbReference type="SUPFAM" id="SSF56935">
    <property type="entry name" value="Porins"/>
    <property type="match status" value="1"/>
</dbReference>
<dbReference type="Gene3D" id="2.40.170.20">
    <property type="entry name" value="TonB-dependent receptor, beta-barrel domain"/>
    <property type="match status" value="1"/>
</dbReference>
<dbReference type="InterPro" id="IPR039426">
    <property type="entry name" value="TonB-dep_rcpt-like"/>
</dbReference>
<dbReference type="PANTHER" id="PTHR30069">
    <property type="entry name" value="TONB-DEPENDENT OUTER MEMBRANE RECEPTOR"/>
    <property type="match status" value="1"/>
</dbReference>
<keyword evidence="4 8" id="KW-0812">Transmembrane</keyword>
<dbReference type="Proteomes" id="UP000184031">
    <property type="component" value="Unassembled WGS sequence"/>
</dbReference>
<evidence type="ECO:0000256" key="4">
    <source>
        <dbReference type="ARBA" id="ARBA00022692"/>
    </source>
</evidence>
<dbReference type="InterPro" id="IPR036942">
    <property type="entry name" value="Beta-barrel_TonB_sf"/>
</dbReference>
<reference evidence="11 12" key="1">
    <citation type="submission" date="2016-11" db="EMBL/GenBank/DDBJ databases">
        <authorList>
            <person name="Varghese N."/>
            <person name="Submissions S."/>
        </authorList>
    </citation>
    <scope>NUCLEOTIDE SEQUENCE [LARGE SCALE GENOMIC DNA]</scope>
    <source>
        <strain evidence="11 12">CGMCC 1.12174</strain>
        <strain evidence="10 13">DSM 26351</strain>
    </source>
</reference>
<feature type="domain" description="TonB-dependent receptor plug" evidence="9">
    <location>
        <begin position="58"/>
        <end position="164"/>
    </location>
</feature>
<evidence type="ECO:0000256" key="6">
    <source>
        <dbReference type="ARBA" id="ARBA00023136"/>
    </source>
</evidence>
<protein>
    <submittedName>
        <fullName evidence="11">Vitamin B12 transporter</fullName>
    </submittedName>
</protein>
<dbReference type="InterPro" id="IPR037066">
    <property type="entry name" value="Plug_dom_sf"/>
</dbReference>
<dbReference type="GO" id="GO:0009279">
    <property type="term" value="C:cell outer membrane"/>
    <property type="evidence" value="ECO:0007669"/>
    <property type="project" value="UniProtKB-SubCell"/>
</dbReference>
<dbReference type="PROSITE" id="PS52016">
    <property type="entry name" value="TONB_DEPENDENT_REC_3"/>
    <property type="match status" value="1"/>
</dbReference>
<evidence type="ECO:0000256" key="7">
    <source>
        <dbReference type="ARBA" id="ARBA00023237"/>
    </source>
</evidence>
<keyword evidence="6 8" id="KW-0472">Membrane</keyword>
<keyword evidence="2 8" id="KW-0813">Transport</keyword>
<dbReference type="PANTHER" id="PTHR30069:SF53">
    <property type="entry name" value="COLICIN I RECEPTOR-RELATED"/>
    <property type="match status" value="1"/>
</dbReference>